<dbReference type="Proteomes" id="UP000027265">
    <property type="component" value="Unassembled WGS sequence"/>
</dbReference>
<sequence length="142" mass="16060">MGETVGRVRPKGFFIRVHLCSPCFYCIASDMLGSVLAHEVKDRRSGACCNRLWALRPLPLGCRHCPHSNLCSHPPTTCAFTLFPPLTTRPHFPSRLNFVSAENHVIHDSRFPCRCELRSPGVPFRSEFRSFRPPRGVTIRTA</sequence>
<organism evidence="1 2">
    <name type="scientific">Jaapia argillacea MUCL 33604</name>
    <dbReference type="NCBI Taxonomy" id="933084"/>
    <lineage>
        <taxon>Eukaryota</taxon>
        <taxon>Fungi</taxon>
        <taxon>Dikarya</taxon>
        <taxon>Basidiomycota</taxon>
        <taxon>Agaricomycotina</taxon>
        <taxon>Agaricomycetes</taxon>
        <taxon>Agaricomycetidae</taxon>
        <taxon>Jaapiales</taxon>
        <taxon>Jaapiaceae</taxon>
        <taxon>Jaapia</taxon>
    </lineage>
</organism>
<accession>A0A067PBJ8</accession>
<gene>
    <name evidence="1" type="ORF">JAAARDRAFT_488031</name>
</gene>
<keyword evidence="2" id="KW-1185">Reference proteome</keyword>
<proteinExistence type="predicted"/>
<evidence type="ECO:0000313" key="1">
    <source>
        <dbReference type="EMBL" id="KDQ52298.1"/>
    </source>
</evidence>
<evidence type="ECO:0000313" key="2">
    <source>
        <dbReference type="Proteomes" id="UP000027265"/>
    </source>
</evidence>
<dbReference type="AlphaFoldDB" id="A0A067PBJ8"/>
<dbReference type="EMBL" id="KL197741">
    <property type="protein sequence ID" value="KDQ52298.1"/>
    <property type="molecule type" value="Genomic_DNA"/>
</dbReference>
<dbReference type="InParanoid" id="A0A067PBJ8"/>
<dbReference type="HOGENOM" id="CLU_1816077_0_0_1"/>
<reference evidence="2" key="1">
    <citation type="journal article" date="2014" name="Proc. Natl. Acad. Sci. U.S.A.">
        <title>Extensive sampling of basidiomycete genomes demonstrates inadequacy of the white-rot/brown-rot paradigm for wood decay fungi.</title>
        <authorList>
            <person name="Riley R."/>
            <person name="Salamov A.A."/>
            <person name="Brown D.W."/>
            <person name="Nagy L.G."/>
            <person name="Floudas D."/>
            <person name="Held B.W."/>
            <person name="Levasseur A."/>
            <person name="Lombard V."/>
            <person name="Morin E."/>
            <person name="Otillar R."/>
            <person name="Lindquist E.A."/>
            <person name="Sun H."/>
            <person name="LaButti K.M."/>
            <person name="Schmutz J."/>
            <person name="Jabbour D."/>
            <person name="Luo H."/>
            <person name="Baker S.E."/>
            <person name="Pisabarro A.G."/>
            <person name="Walton J.D."/>
            <person name="Blanchette R.A."/>
            <person name="Henrissat B."/>
            <person name="Martin F."/>
            <person name="Cullen D."/>
            <person name="Hibbett D.S."/>
            <person name="Grigoriev I.V."/>
        </authorList>
    </citation>
    <scope>NUCLEOTIDE SEQUENCE [LARGE SCALE GENOMIC DNA]</scope>
    <source>
        <strain evidence="2">MUCL 33604</strain>
    </source>
</reference>
<name>A0A067PBJ8_9AGAM</name>
<protein>
    <submittedName>
        <fullName evidence="1">Uncharacterized protein</fullName>
    </submittedName>
</protein>